<reference evidence="3 4" key="1">
    <citation type="submission" date="2023-07" db="EMBL/GenBank/DDBJ databases">
        <title>Genomic Encyclopedia of Type Strains, Phase IV (KMG-IV): sequencing the most valuable type-strain genomes for metagenomic binning, comparative biology and taxonomic classification.</title>
        <authorList>
            <person name="Goeker M."/>
        </authorList>
    </citation>
    <scope>NUCLEOTIDE SEQUENCE [LARGE SCALE GENOMIC DNA]</scope>
    <source>
        <strain evidence="3 4">DSM 16460</strain>
    </source>
</reference>
<dbReference type="PROSITE" id="PS51257">
    <property type="entry name" value="PROKAR_LIPOPROTEIN"/>
    <property type="match status" value="1"/>
</dbReference>
<dbReference type="EMBL" id="JAUSTQ010000004">
    <property type="protein sequence ID" value="MDQ0159441.1"/>
    <property type="molecule type" value="Genomic_DNA"/>
</dbReference>
<sequence>MKRLVMFLFVTMLVLAACNGGDDESSEDQENNQEGNEEVENEEGSDGESSSEDSEDSSSEDGSPEEQALNVMRDYSAVMEESYEASAEADFESVDEFAQHLVDEAPITEEQANEVASEALEGEEGSLTWAEKDYTFLFDEELASTVDSLELMEDNLQVSMTIDEGEEYRGNYVYNVVNVDGEWKYDNFQFGYLQGEHPDDQTEEDSEEE</sequence>
<protein>
    <recommendedName>
        <fullName evidence="5">DUF4878 domain-containing protein</fullName>
    </recommendedName>
</protein>
<evidence type="ECO:0000256" key="2">
    <source>
        <dbReference type="SAM" id="SignalP"/>
    </source>
</evidence>
<organism evidence="3 4">
    <name type="scientific">Alkalibacillus salilacus</name>
    <dbReference type="NCBI Taxonomy" id="284582"/>
    <lineage>
        <taxon>Bacteria</taxon>
        <taxon>Bacillati</taxon>
        <taxon>Bacillota</taxon>
        <taxon>Bacilli</taxon>
        <taxon>Bacillales</taxon>
        <taxon>Bacillaceae</taxon>
        <taxon>Alkalibacillus</taxon>
    </lineage>
</organism>
<evidence type="ECO:0000313" key="4">
    <source>
        <dbReference type="Proteomes" id="UP001224359"/>
    </source>
</evidence>
<dbReference type="RefSeq" id="WP_306975921.1">
    <property type="nucleotide sequence ID" value="NZ_JAUSTQ010000004.1"/>
</dbReference>
<comment type="caution">
    <text evidence="3">The sequence shown here is derived from an EMBL/GenBank/DDBJ whole genome shotgun (WGS) entry which is preliminary data.</text>
</comment>
<name>A0ABT9VEP1_9BACI</name>
<feature type="signal peptide" evidence="2">
    <location>
        <begin position="1"/>
        <end position="16"/>
    </location>
</feature>
<feature type="region of interest" description="Disordered" evidence="1">
    <location>
        <begin position="19"/>
        <end position="71"/>
    </location>
</feature>
<evidence type="ECO:0000313" key="3">
    <source>
        <dbReference type="EMBL" id="MDQ0159441.1"/>
    </source>
</evidence>
<accession>A0ABT9VEP1</accession>
<gene>
    <name evidence="3" type="ORF">J2S77_001405</name>
</gene>
<feature type="compositionally biased region" description="Acidic residues" evidence="1">
    <location>
        <begin position="21"/>
        <end position="64"/>
    </location>
</feature>
<evidence type="ECO:0008006" key="5">
    <source>
        <dbReference type="Google" id="ProtNLM"/>
    </source>
</evidence>
<proteinExistence type="predicted"/>
<dbReference type="Proteomes" id="UP001224359">
    <property type="component" value="Unassembled WGS sequence"/>
</dbReference>
<evidence type="ECO:0000256" key="1">
    <source>
        <dbReference type="SAM" id="MobiDB-lite"/>
    </source>
</evidence>
<keyword evidence="2" id="KW-0732">Signal</keyword>
<keyword evidence="4" id="KW-1185">Reference proteome</keyword>
<feature type="chain" id="PRO_5046194998" description="DUF4878 domain-containing protein" evidence="2">
    <location>
        <begin position="17"/>
        <end position="209"/>
    </location>
</feature>